<feature type="domain" description="Histidine kinase" evidence="7">
    <location>
        <begin position="297"/>
        <end position="519"/>
    </location>
</feature>
<dbReference type="PROSITE" id="PS50109">
    <property type="entry name" value="HIS_KIN"/>
    <property type="match status" value="1"/>
</dbReference>
<keyword evidence="5 9" id="KW-0418">Kinase</keyword>
<evidence type="ECO:0000259" key="8">
    <source>
        <dbReference type="PROSITE" id="PS50110"/>
    </source>
</evidence>
<dbReference type="InterPro" id="IPR005467">
    <property type="entry name" value="His_kinase_dom"/>
</dbReference>
<evidence type="ECO:0000256" key="2">
    <source>
        <dbReference type="ARBA" id="ARBA00012438"/>
    </source>
</evidence>
<dbReference type="InterPro" id="IPR004358">
    <property type="entry name" value="Sig_transdc_His_kin-like_C"/>
</dbReference>
<dbReference type="InterPro" id="IPR003661">
    <property type="entry name" value="HisK_dim/P_dom"/>
</dbReference>
<gene>
    <name evidence="9" type="ORF">FK004_15545</name>
</gene>
<dbReference type="SUPFAM" id="SSF55785">
    <property type="entry name" value="PYP-like sensor domain (PAS domain)"/>
    <property type="match status" value="1"/>
</dbReference>
<dbReference type="EMBL" id="CP020919">
    <property type="protein sequence ID" value="AWG26537.1"/>
    <property type="molecule type" value="Genomic_DNA"/>
</dbReference>
<dbReference type="Gene3D" id="1.10.287.130">
    <property type="match status" value="1"/>
</dbReference>
<comment type="catalytic activity">
    <reaction evidence="1">
        <text>ATP + protein L-histidine = ADP + protein N-phospho-L-histidine.</text>
        <dbReference type="EC" id="2.7.13.3"/>
    </reaction>
</comment>
<reference evidence="9 10" key="1">
    <citation type="submission" date="2017-04" db="EMBL/GenBank/DDBJ databases">
        <title>Complete genome sequence of Flavobacterium kingsejong AJ004.</title>
        <authorList>
            <person name="Lee P.C."/>
        </authorList>
    </citation>
    <scope>NUCLEOTIDE SEQUENCE [LARGE SCALE GENOMIC DNA]</scope>
    <source>
        <strain evidence="9 10">AJ004</strain>
    </source>
</reference>
<proteinExistence type="predicted"/>
<organism evidence="9 10">
    <name type="scientific">Flavobacterium kingsejongi</name>
    <dbReference type="NCBI Taxonomy" id="1678728"/>
    <lineage>
        <taxon>Bacteria</taxon>
        <taxon>Pseudomonadati</taxon>
        <taxon>Bacteroidota</taxon>
        <taxon>Flavobacteriia</taxon>
        <taxon>Flavobacteriales</taxon>
        <taxon>Flavobacteriaceae</taxon>
        <taxon>Flavobacterium</taxon>
    </lineage>
</organism>
<dbReference type="SUPFAM" id="SSF47384">
    <property type="entry name" value="Homodimeric domain of signal transducing histidine kinase"/>
    <property type="match status" value="1"/>
</dbReference>
<keyword evidence="4" id="KW-0808">Transferase</keyword>
<evidence type="ECO:0000256" key="6">
    <source>
        <dbReference type="PROSITE-ProRule" id="PRU00169"/>
    </source>
</evidence>
<dbReference type="EC" id="2.7.13.3" evidence="2"/>
<dbReference type="Proteomes" id="UP000244677">
    <property type="component" value="Chromosome"/>
</dbReference>
<evidence type="ECO:0000256" key="3">
    <source>
        <dbReference type="ARBA" id="ARBA00022553"/>
    </source>
</evidence>
<evidence type="ECO:0000313" key="10">
    <source>
        <dbReference type="Proteomes" id="UP000244677"/>
    </source>
</evidence>
<dbReference type="OrthoDB" id="9781208at2"/>
<dbReference type="Pfam" id="PF02518">
    <property type="entry name" value="HATPase_c"/>
    <property type="match status" value="1"/>
</dbReference>
<dbReference type="Gene3D" id="3.30.565.10">
    <property type="entry name" value="Histidine kinase-like ATPase, C-terminal domain"/>
    <property type="match status" value="1"/>
</dbReference>
<dbReference type="KEGG" id="fki:FK004_15545"/>
<keyword evidence="3 6" id="KW-0597">Phosphoprotein</keyword>
<accession>A0A2S1LRZ3</accession>
<dbReference type="Gene3D" id="3.30.450.20">
    <property type="entry name" value="PAS domain"/>
    <property type="match status" value="1"/>
</dbReference>
<dbReference type="SUPFAM" id="SSF52172">
    <property type="entry name" value="CheY-like"/>
    <property type="match status" value="1"/>
</dbReference>
<dbReference type="CDD" id="cd00082">
    <property type="entry name" value="HisKA"/>
    <property type="match status" value="1"/>
</dbReference>
<feature type="modified residue" description="4-aspartylphosphate" evidence="6">
    <location>
        <position position="50"/>
    </location>
</feature>
<name>A0A2S1LRZ3_9FLAO</name>
<dbReference type="SMART" id="SM00448">
    <property type="entry name" value="REC"/>
    <property type="match status" value="1"/>
</dbReference>
<protein>
    <recommendedName>
        <fullName evidence="2">histidine kinase</fullName>
        <ecNumber evidence="2">2.7.13.3</ecNumber>
    </recommendedName>
</protein>
<dbReference type="SMART" id="SM00388">
    <property type="entry name" value="HisKA"/>
    <property type="match status" value="1"/>
</dbReference>
<evidence type="ECO:0000259" key="7">
    <source>
        <dbReference type="PROSITE" id="PS50109"/>
    </source>
</evidence>
<evidence type="ECO:0000313" key="9">
    <source>
        <dbReference type="EMBL" id="AWG26537.1"/>
    </source>
</evidence>
<evidence type="ECO:0000256" key="4">
    <source>
        <dbReference type="ARBA" id="ARBA00022679"/>
    </source>
</evidence>
<feature type="domain" description="Response regulatory" evidence="8">
    <location>
        <begin position="1"/>
        <end position="118"/>
    </location>
</feature>
<evidence type="ECO:0000256" key="1">
    <source>
        <dbReference type="ARBA" id="ARBA00000085"/>
    </source>
</evidence>
<dbReference type="InterPro" id="IPR052162">
    <property type="entry name" value="Sensor_kinase/Photoreceptor"/>
</dbReference>
<dbReference type="AlphaFoldDB" id="A0A2S1LRZ3"/>
<dbReference type="PROSITE" id="PS50110">
    <property type="entry name" value="RESPONSE_REGULATORY"/>
    <property type="match status" value="1"/>
</dbReference>
<evidence type="ECO:0000256" key="5">
    <source>
        <dbReference type="ARBA" id="ARBA00022777"/>
    </source>
</evidence>
<dbReference type="Gene3D" id="3.40.50.2300">
    <property type="match status" value="1"/>
</dbReference>
<keyword evidence="10" id="KW-1185">Reference proteome</keyword>
<dbReference type="Pfam" id="PF00512">
    <property type="entry name" value="HisKA"/>
    <property type="match status" value="1"/>
</dbReference>
<dbReference type="InterPro" id="IPR001789">
    <property type="entry name" value="Sig_transdc_resp-reg_receiver"/>
</dbReference>
<dbReference type="RefSeq" id="WP_108738051.1">
    <property type="nucleotide sequence ID" value="NZ_CP020919.1"/>
</dbReference>
<dbReference type="InterPro" id="IPR036097">
    <property type="entry name" value="HisK_dim/P_sf"/>
</dbReference>
<dbReference type="PANTHER" id="PTHR43304">
    <property type="entry name" value="PHYTOCHROME-LIKE PROTEIN CPH1"/>
    <property type="match status" value="1"/>
</dbReference>
<dbReference type="InterPro" id="IPR003594">
    <property type="entry name" value="HATPase_dom"/>
</dbReference>
<dbReference type="InterPro" id="IPR011006">
    <property type="entry name" value="CheY-like_superfamily"/>
</dbReference>
<dbReference type="GO" id="GO:0000155">
    <property type="term" value="F:phosphorelay sensor kinase activity"/>
    <property type="evidence" value="ECO:0007669"/>
    <property type="project" value="InterPro"/>
</dbReference>
<dbReference type="InterPro" id="IPR035965">
    <property type="entry name" value="PAS-like_dom_sf"/>
</dbReference>
<dbReference type="PANTHER" id="PTHR43304:SF1">
    <property type="entry name" value="PAC DOMAIN-CONTAINING PROTEIN"/>
    <property type="match status" value="1"/>
</dbReference>
<dbReference type="FunFam" id="3.30.565.10:FF:000006">
    <property type="entry name" value="Sensor histidine kinase WalK"/>
    <property type="match status" value="1"/>
</dbReference>
<dbReference type="InterPro" id="IPR036890">
    <property type="entry name" value="HATPase_C_sf"/>
</dbReference>
<dbReference type="PRINTS" id="PR00344">
    <property type="entry name" value="BCTRLSENSOR"/>
</dbReference>
<dbReference type="Pfam" id="PF00072">
    <property type="entry name" value="Response_reg"/>
    <property type="match status" value="1"/>
</dbReference>
<dbReference type="SMART" id="SM00387">
    <property type="entry name" value="HATPase_c"/>
    <property type="match status" value="1"/>
</dbReference>
<dbReference type="SUPFAM" id="SSF55874">
    <property type="entry name" value="ATPase domain of HSP90 chaperone/DNA topoisomerase II/histidine kinase"/>
    <property type="match status" value="1"/>
</dbReference>
<sequence>MILIVDDIRANIVALKKILELHGLPVDTAESGEEALRKILKRDYSLIIMDVQMPGMDGFEVVENLAGSNRTKDIPVLFLSAVNKQKKFISKGYESGGVDYITKPVDSDLLILKVKTFLKLYEQKKELKDIRDMLSKEVEIRKEAQEKLSSQMEELTSVLKSLPQIAFIISRNGSIDYANEPWYQYAADTTGFPEVHPEDCSGFQKWQYHLSEGTQFSCEVRIRNLKSHEFRYFIMKIVPVIHHESITRWVGTFTDIHEQKQANECLEIKVTERTRELMAKNEELEFRNHELQQFSWVVSHDLKEPIRKIEIFIKIIKEKYLQDNATAVDYIDRTLSSAERMSKLITDLLDYSRLSAIVKPYPTDLNDVLQEVLSDLDYLIESKNATVSIEDLPVINGVPSQLRQVIQNLVGNALKFSRAEVAPKIEITAERIASKEPDSPMDASGAYSRIIVKDNGIGFDEAYLDKIFIIFQSLNDRRSYEGTGIGLAIAKKIIEKHNGLITAKSEVGSGSSFIIILPL</sequence>